<feature type="region of interest" description="Disordered" evidence="1">
    <location>
        <begin position="70"/>
        <end position="130"/>
    </location>
</feature>
<comment type="caution">
    <text evidence="3">The sequence shown here is derived from an EMBL/GenBank/DDBJ whole genome shotgun (WGS) entry which is preliminary data.</text>
</comment>
<sequence length="130" mass="13451">MRVTPFVLLVAATFGGAALAKLPPPTPEAKAKTDETAARTAWSDKVAAYQLCQSMDRTAEAYRARVRSIGKEAPPAEATPPCTDPGPFSYTPPSAKPLEASEAHSPAGNATSPPSTPAHAVDVTGPKRSP</sequence>
<evidence type="ECO:0000313" key="4">
    <source>
        <dbReference type="Proteomes" id="UP000529637"/>
    </source>
</evidence>
<reference evidence="3 4" key="1">
    <citation type="submission" date="2020-06" db="EMBL/GenBank/DDBJ databases">
        <title>Schlegella sp. ID0723 isolated from air conditioner.</title>
        <authorList>
            <person name="Kim D.Y."/>
            <person name="Kim D.-U."/>
        </authorList>
    </citation>
    <scope>NUCLEOTIDE SEQUENCE [LARGE SCALE GENOMIC DNA]</scope>
    <source>
        <strain evidence="3 4">ID0723</strain>
    </source>
</reference>
<dbReference type="Proteomes" id="UP000529637">
    <property type="component" value="Unassembled WGS sequence"/>
</dbReference>
<evidence type="ECO:0000313" key="3">
    <source>
        <dbReference type="EMBL" id="NUZ06848.1"/>
    </source>
</evidence>
<proteinExistence type="predicted"/>
<keyword evidence="4" id="KW-1185">Reference proteome</keyword>
<evidence type="ECO:0000256" key="1">
    <source>
        <dbReference type="SAM" id="MobiDB-lite"/>
    </source>
</evidence>
<organism evidence="3 4">
    <name type="scientific">Piscinibacter koreensis</name>
    <dbReference type="NCBI Taxonomy" id="2742824"/>
    <lineage>
        <taxon>Bacteria</taxon>
        <taxon>Pseudomonadati</taxon>
        <taxon>Pseudomonadota</taxon>
        <taxon>Betaproteobacteria</taxon>
        <taxon>Burkholderiales</taxon>
        <taxon>Sphaerotilaceae</taxon>
        <taxon>Piscinibacter</taxon>
    </lineage>
</organism>
<gene>
    <name evidence="3" type="ORF">HQN59_13870</name>
</gene>
<feature type="compositionally biased region" description="Low complexity" evidence="1">
    <location>
        <begin position="72"/>
        <end position="81"/>
    </location>
</feature>
<name>A0A7Y6NPA3_9BURK</name>
<protein>
    <submittedName>
        <fullName evidence="3">Uncharacterized protein</fullName>
    </submittedName>
</protein>
<accession>A0A7Y6NPA3</accession>
<keyword evidence="2" id="KW-0732">Signal</keyword>
<feature type="signal peptide" evidence="2">
    <location>
        <begin position="1"/>
        <end position="20"/>
    </location>
</feature>
<feature type="chain" id="PRO_5030783816" evidence="2">
    <location>
        <begin position="21"/>
        <end position="130"/>
    </location>
</feature>
<evidence type="ECO:0000256" key="2">
    <source>
        <dbReference type="SAM" id="SignalP"/>
    </source>
</evidence>
<dbReference type="AlphaFoldDB" id="A0A7Y6NPA3"/>
<dbReference type="EMBL" id="JABWMJ010000006">
    <property type="protein sequence ID" value="NUZ06848.1"/>
    <property type="molecule type" value="Genomic_DNA"/>
</dbReference>